<organism evidence="2 3">
    <name type="scientific">Scophthalmus maximus</name>
    <name type="common">Turbot</name>
    <name type="synonym">Psetta maxima</name>
    <dbReference type="NCBI Taxonomy" id="52904"/>
    <lineage>
        <taxon>Eukaryota</taxon>
        <taxon>Metazoa</taxon>
        <taxon>Chordata</taxon>
        <taxon>Craniata</taxon>
        <taxon>Vertebrata</taxon>
        <taxon>Euteleostomi</taxon>
        <taxon>Actinopterygii</taxon>
        <taxon>Neopterygii</taxon>
        <taxon>Teleostei</taxon>
        <taxon>Neoteleostei</taxon>
        <taxon>Acanthomorphata</taxon>
        <taxon>Carangaria</taxon>
        <taxon>Pleuronectiformes</taxon>
        <taxon>Pleuronectoidei</taxon>
        <taxon>Scophthalmidae</taxon>
        <taxon>Scophthalmus</taxon>
    </lineage>
</organism>
<sequence length="132" mass="14657">MCLRSKRQTADASKQNKKPQNRRRNIHHDSCHEQLFSCSLQVREYHAFFYFSGNSSEGHHPPSVSAVVESLVKPSEVGDFSSQLKPYVSGGAAHHGEEILQDAVLPGSCRACKWVVGKVKTMMGKDSSKVIE</sequence>
<protein>
    <submittedName>
        <fullName evidence="2">Uncharacterized protein</fullName>
    </submittedName>
</protein>
<reference evidence="2 3" key="1">
    <citation type="submission" date="2017-12" db="EMBL/GenBank/DDBJ databases">
        <title>Integrating genomic resources of turbot (Scophthalmus maximus) in depth evaluation of genetic and physical mapping variation across individuals.</title>
        <authorList>
            <person name="Martinez P."/>
        </authorList>
    </citation>
    <scope>NUCLEOTIDE SEQUENCE [LARGE SCALE GENOMIC DNA]</scope>
</reference>
<dbReference type="Proteomes" id="UP000246464">
    <property type="component" value="Chromosome 17"/>
</dbReference>
<name>A0A2U9CKV5_SCOMX</name>
<dbReference type="AlphaFoldDB" id="A0A2U9CKV5"/>
<evidence type="ECO:0000313" key="2">
    <source>
        <dbReference type="EMBL" id="AWP16419.1"/>
    </source>
</evidence>
<keyword evidence="3" id="KW-1185">Reference proteome</keyword>
<proteinExistence type="predicted"/>
<feature type="region of interest" description="Disordered" evidence="1">
    <location>
        <begin position="1"/>
        <end position="26"/>
    </location>
</feature>
<evidence type="ECO:0000313" key="3">
    <source>
        <dbReference type="Proteomes" id="UP000246464"/>
    </source>
</evidence>
<accession>A0A2U9CKV5</accession>
<evidence type="ECO:0000256" key="1">
    <source>
        <dbReference type="SAM" id="MobiDB-lite"/>
    </source>
</evidence>
<feature type="compositionally biased region" description="Basic residues" evidence="1">
    <location>
        <begin position="15"/>
        <end position="26"/>
    </location>
</feature>
<gene>
    <name evidence="2" type="ORF">SMAX5B_000404</name>
</gene>
<dbReference type="EMBL" id="CP026259">
    <property type="protein sequence ID" value="AWP16419.1"/>
    <property type="molecule type" value="Genomic_DNA"/>
</dbReference>